<sequence>MKKIAQDDANYPFLLSKIFDPPSFLYYEGELPKEDEVLVAVVGSRACTPYGRQVAEEISYNLAKEGITIVSGLALGIDSVAHRAALTAKGKTIAVLGSGLDVIYPSSHMKLAKEIIENGGALISEFSPGTPPLPHHFPLRNRIISGISQGIIVVEAGFKSGALITARCALEQGREVFAVPGSIYSLNSQGSNSLIKMGAHVVTNFLDVLDVLNLKPKTKTKTKRKEIKCETKEEAILLALLGPEPVSIDKLHALSKLDIAVVTSTLVMLEIKGLVKNIGGARYIKIKE</sequence>
<dbReference type="AlphaFoldDB" id="A0A7V3J8W6"/>
<proteinExistence type="inferred from homology"/>
<feature type="domain" description="Smf/DprA SLOG" evidence="2">
    <location>
        <begin position="4"/>
        <end position="212"/>
    </location>
</feature>
<reference evidence="4" key="1">
    <citation type="journal article" date="2020" name="mSystems">
        <title>Genome- and Community-Level Interaction Insights into Carbon Utilization and Element Cycling Functions of Hydrothermarchaeota in Hydrothermal Sediment.</title>
        <authorList>
            <person name="Zhou Z."/>
            <person name="Liu Y."/>
            <person name="Xu W."/>
            <person name="Pan J."/>
            <person name="Luo Z.H."/>
            <person name="Li M."/>
        </authorList>
    </citation>
    <scope>NUCLEOTIDE SEQUENCE [LARGE SCALE GENOMIC DNA]</scope>
    <source>
        <strain evidence="4">SpSt-757</strain>
    </source>
</reference>
<dbReference type="Gene3D" id="3.40.50.450">
    <property type="match status" value="1"/>
</dbReference>
<dbReference type="EMBL" id="DTGG01000003">
    <property type="protein sequence ID" value="HFZ08511.1"/>
    <property type="molecule type" value="Genomic_DNA"/>
</dbReference>
<dbReference type="InterPro" id="IPR057666">
    <property type="entry name" value="DrpA_SLOG"/>
</dbReference>
<dbReference type="PANTHER" id="PTHR43022">
    <property type="entry name" value="PROTEIN SMF"/>
    <property type="match status" value="1"/>
</dbReference>
<dbReference type="SUPFAM" id="SSF102405">
    <property type="entry name" value="MCP/YpsA-like"/>
    <property type="match status" value="1"/>
</dbReference>
<dbReference type="Gene3D" id="1.10.10.10">
    <property type="entry name" value="Winged helix-like DNA-binding domain superfamily/Winged helix DNA-binding domain"/>
    <property type="match status" value="1"/>
</dbReference>
<comment type="caution">
    <text evidence="4">The sequence shown here is derived from an EMBL/GenBank/DDBJ whole genome shotgun (WGS) entry which is preliminary data.</text>
</comment>
<dbReference type="InterPro" id="IPR041614">
    <property type="entry name" value="DprA_WH"/>
</dbReference>
<dbReference type="InterPro" id="IPR003488">
    <property type="entry name" value="DprA"/>
</dbReference>
<protein>
    <submittedName>
        <fullName evidence="4">DNA-protecting protein DprA</fullName>
    </submittedName>
</protein>
<organism evidence="4">
    <name type="scientific">candidate division CPR3 bacterium</name>
    <dbReference type="NCBI Taxonomy" id="2268181"/>
    <lineage>
        <taxon>Bacteria</taxon>
        <taxon>Bacteria division CPR3</taxon>
    </lineage>
</organism>
<dbReference type="PANTHER" id="PTHR43022:SF1">
    <property type="entry name" value="PROTEIN SMF"/>
    <property type="match status" value="1"/>
</dbReference>
<comment type="similarity">
    <text evidence="1">Belongs to the DprA/Smf family.</text>
</comment>
<evidence type="ECO:0000259" key="3">
    <source>
        <dbReference type="Pfam" id="PF17782"/>
    </source>
</evidence>
<evidence type="ECO:0000259" key="2">
    <source>
        <dbReference type="Pfam" id="PF02481"/>
    </source>
</evidence>
<dbReference type="NCBIfam" id="TIGR00732">
    <property type="entry name" value="dprA"/>
    <property type="match status" value="1"/>
</dbReference>
<dbReference type="Pfam" id="PF17782">
    <property type="entry name" value="WHD_DprA"/>
    <property type="match status" value="1"/>
</dbReference>
<dbReference type="Pfam" id="PF02481">
    <property type="entry name" value="DNA_processg_A"/>
    <property type="match status" value="1"/>
</dbReference>
<accession>A0A7V3J8W6</accession>
<dbReference type="InterPro" id="IPR036388">
    <property type="entry name" value="WH-like_DNA-bd_sf"/>
</dbReference>
<dbReference type="GO" id="GO:0009294">
    <property type="term" value="P:DNA-mediated transformation"/>
    <property type="evidence" value="ECO:0007669"/>
    <property type="project" value="InterPro"/>
</dbReference>
<gene>
    <name evidence="4" type="primary">dprA</name>
    <name evidence="4" type="ORF">ENV41_00050</name>
</gene>
<feature type="domain" description="DprA winged helix" evidence="3">
    <location>
        <begin position="231"/>
        <end position="279"/>
    </location>
</feature>
<evidence type="ECO:0000256" key="1">
    <source>
        <dbReference type="ARBA" id="ARBA00006525"/>
    </source>
</evidence>
<evidence type="ECO:0000313" key="4">
    <source>
        <dbReference type="EMBL" id="HFZ08511.1"/>
    </source>
</evidence>
<name>A0A7V3J8W6_UNCC3</name>